<comment type="catalytic activity">
    <reaction evidence="3">
        <text>3-O-[beta-D-GlcA-(1-&gt;3)-beta-D-Gal-(1-&gt;3)-beta-D-Gal-(1-&gt;4)-beta-D-2-O-P-Xyl]-L-seryl-[protein] + H2O = 3-O-(beta-D-GlcA-(1-&gt;3)-beta-D-Gal-(1-&gt;3)-beta-D-Gal-(1-&gt;4)-beta-D-Xyl)-L-seryl-[protein] + phosphate</text>
        <dbReference type="Rhea" id="RHEA:56512"/>
        <dbReference type="Rhea" id="RHEA-COMP:12573"/>
        <dbReference type="Rhea" id="RHEA-COMP:14559"/>
        <dbReference type="ChEBI" id="CHEBI:15377"/>
        <dbReference type="ChEBI" id="CHEBI:43474"/>
        <dbReference type="ChEBI" id="CHEBI:132093"/>
        <dbReference type="ChEBI" id="CHEBI:140495"/>
    </reaction>
</comment>
<dbReference type="InterPro" id="IPR050645">
    <property type="entry name" value="Histidine_acid_phosphatase"/>
</dbReference>
<dbReference type="SUPFAM" id="SSF53254">
    <property type="entry name" value="Phosphoglycerate mutase-like"/>
    <property type="match status" value="1"/>
</dbReference>
<dbReference type="InterPro" id="IPR033379">
    <property type="entry name" value="Acid_Pase_AS"/>
</dbReference>
<dbReference type="KEGG" id="osn:115213479"/>
<evidence type="ECO:0000313" key="7">
    <source>
        <dbReference type="RefSeq" id="XP_029638331.1"/>
    </source>
</evidence>
<evidence type="ECO:0000256" key="2">
    <source>
        <dbReference type="ARBA" id="ARBA00022801"/>
    </source>
</evidence>
<dbReference type="GO" id="GO:0006024">
    <property type="term" value="P:glycosaminoglycan biosynthetic process"/>
    <property type="evidence" value="ECO:0007669"/>
    <property type="project" value="TreeGrafter"/>
</dbReference>
<gene>
    <name evidence="7" type="primary">LOC115213479</name>
</gene>
<evidence type="ECO:0000256" key="4">
    <source>
        <dbReference type="ARBA" id="ARBA00040357"/>
    </source>
</evidence>
<dbReference type="RefSeq" id="XP_029638331.1">
    <property type="nucleotide sequence ID" value="XM_029782471.2"/>
</dbReference>
<dbReference type="GO" id="GO:0016791">
    <property type="term" value="F:phosphatase activity"/>
    <property type="evidence" value="ECO:0007669"/>
    <property type="project" value="TreeGrafter"/>
</dbReference>
<dbReference type="AlphaFoldDB" id="A0A6P7SK79"/>
<protein>
    <recommendedName>
        <fullName evidence="4">2-phosphoxylose phosphatase 1</fullName>
    </recommendedName>
    <alternativeName>
        <fullName evidence="5">Acid phosphatase-like protein 2</fullName>
    </alternativeName>
</protein>
<reference evidence="7" key="1">
    <citation type="submission" date="2025-08" db="UniProtKB">
        <authorList>
            <consortium name="RefSeq"/>
        </authorList>
    </citation>
    <scope>IDENTIFICATION</scope>
</reference>
<dbReference type="CDD" id="cd07061">
    <property type="entry name" value="HP_HAP_like"/>
    <property type="match status" value="1"/>
</dbReference>
<sequence>MCRLACGGVFLPPEGCCGMRPIHVRRCPVLSCLGLWMLALGAIYFYINQSPQLNQRWPQHSSVPQNHIGVARASGFVGKRGHMLSDDDDEDTDKYFKKLHLSERRSTWQHTKTRNPLSVSRIAEYCNSPMLPVGGSEGDVPLKYNLEQVYVLIRHGDRTPMHSFRNHPNPTLGCHMDQQLFSSFSPYLEGYLPTMMAFQGKQHPASGFKNWALHPNHRICDGSQLTGLGVLQHLQIGEFLKDTYVHRWRLFGNNFNARKVYIRSTEYSRTYQSAIAFLYGFLPHFNLTELLIERSSNLLMCSQRYFGSSCHCPVIHALKQSTDRLASFLIQNNSQYYYLAQKIAAVYNLKVPQLPWASAMMDVFMFYACHNISLPCNGKGQCIDWMVLDNLWEHLDQNGNRQVTSDSTNLKRHRLATYPFLYEIVQSMKSYMHGNPTTKLFLYSGHDVTVTPVLTALGAHSGKWPPYASRIIFEMYSLRRNRQKKYYIRLLYNGRDITNLTPFCSSATSETLCSFEKFSNFVNKDSLRRIGISDYKDACSQGLQPSENK</sequence>
<comment type="similarity">
    <text evidence="1">Belongs to the histidine acid phosphatase family.</text>
</comment>
<dbReference type="Gene3D" id="3.40.50.1240">
    <property type="entry name" value="Phosphoglycerate mutase-like"/>
    <property type="match status" value="1"/>
</dbReference>
<evidence type="ECO:0000313" key="6">
    <source>
        <dbReference type="Proteomes" id="UP000515154"/>
    </source>
</evidence>
<dbReference type="Proteomes" id="UP000515154">
    <property type="component" value="Linkage group LG6"/>
</dbReference>
<dbReference type="InterPro" id="IPR029033">
    <property type="entry name" value="His_PPase_superfam"/>
</dbReference>
<accession>A0A6P7SK79</accession>
<dbReference type="PROSITE" id="PS00616">
    <property type="entry name" value="HIS_ACID_PHOSPHAT_1"/>
    <property type="match status" value="1"/>
</dbReference>
<dbReference type="PANTHER" id="PTHR11567:SF110">
    <property type="entry name" value="2-PHOSPHOXYLOSE PHOSPHATASE 1"/>
    <property type="match status" value="1"/>
</dbReference>
<evidence type="ECO:0000256" key="5">
    <source>
        <dbReference type="ARBA" id="ARBA00041499"/>
    </source>
</evidence>
<keyword evidence="6" id="KW-1185">Reference proteome</keyword>
<keyword evidence="2" id="KW-0378">Hydrolase</keyword>
<dbReference type="GO" id="GO:0050650">
    <property type="term" value="P:chondroitin sulfate proteoglycan biosynthetic process"/>
    <property type="evidence" value="ECO:0007669"/>
    <property type="project" value="TreeGrafter"/>
</dbReference>
<evidence type="ECO:0000256" key="1">
    <source>
        <dbReference type="ARBA" id="ARBA00005375"/>
    </source>
</evidence>
<dbReference type="PANTHER" id="PTHR11567">
    <property type="entry name" value="ACID PHOSPHATASE-RELATED"/>
    <property type="match status" value="1"/>
</dbReference>
<name>A0A6P7SK79_9MOLL</name>
<dbReference type="GO" id="GO:0005794">
    <property type="term" value="C:Golgi apparatus"/>
    <property type="evidence" value="ECO:0007669"/>
    <property type="project" value="TreeGrafter"/>
</dbReference>
<dbReference type="InterPro" id="IPR000560">
    <property type="entry name" value="His_Pase_clade-2"/>
</dbReference>
<organism evidence="6 7">
    <name type="scientific">Octopus sinensis</name>
    <name type="common">East Asian common octopus</name>
    <dbReference type="NCBI Taxonomy" id="2607531"/>
    <lineage>
        <taxon>Eukaryota</taxon>
        <taxon>Metazoa</taxon>
        <taxon>Spiralia</taxon>
        <taxon>Lophotrochozoa</taxon>
        <taxon>Mollusca</taxon>
        <taxon>Cephalopoda</taxon>
        <taxon>Coleoidea</taxon>
        <taxon>Octopodiformes</taxon>
        <taxon>Octopoda</taxon>
        <taxon>Incirrata</taxon>
        <taxon>Octopodidae</taxon>
        <taxon>Octopus</taxon>
    </lineage>
</organism>
<dbReference type="Pfam" id="PF00328">
    <property type="entry name" value="His_Phos_2"/>
    <property type="match status" value="2"/>
</dbReference>
<evidence type="ECO:0000256" key="3">
    <source>
        <dbReference type="ARBA" id="ARBA00036311"/>
    </source>
</evidence>
<proteinExistence type="inferred from homology"/>